<evidence type="ECO:0000259" key="1">
    <source>
        <dbReference type="Pfam" id="PF07791"/>
    </source>
</evidence>
<dbReference type="OrthoDB" id="7675848at2"/>
<dbReference type="AlphaFoldDB" id="A0A0K0Y398"/>
<dbReference type="RefSeq" id="WP_049833804.1">
    <property type="nucleotide sequence ID" value="NZ_CP012160.1"/>
</dbReference>
<sequence length="222" mass="24797">MSNCVWWVRTDPLAQDRWAFSVTKPEVSLRERVHGWQRVQEAGGRFPDDCKPLEMQCAHKLNGDGTIGSKKKPATDEKGRRLPNMFYQTYFCIAHEAIEVFQKFDLGEAQFYEVDFMEAGGATKIDEPVYILIPANPKNAFRFSNPDNAAAALENPQDISSRRAKSRIPDDAVGVTSDALGGAHVWIEPNFNGTFFISDSLAQALRDAGVDADFRLARAQIV</sequence>
<dbReference type="Pfam" id="PF07791">
    <property type="entry name" value="Imm11"/>
    <property type="match status" value="1"/>
</dbReference>
<feature type="domain" description="Immunity MXAN-0049 protein" evidence="1">
    <location>
        <begin position="86"/>
        <end position="210"/>
    </location>
</feature>
<dbReference type="Proteomes" id="UP000067444">
    <property type="component" value="Chromosome"/>
</dbReference>
<dbReference type="EMBL" id="CP012160">
    <property type="protein sequence ID" value="AKS45410.1"/>
    <property type="molecule type" value="Genomic_DNA"/>
</dbReference>
<accession>A0A0K0Y398</accession>
<dbReference type="KEGG" id="otm:OSB_08510"/>
<proteinExistence type="predicted"/>
<protein>
    <recommendedName>
        <fullName evidence="1">Immunity MXAN-0049 protein domain-containing protein</fullName>
    </recommendedName>
</protein>
<evidence type="ECO:0000313" key="3">
    <source>
        <dbReference type="Proteomes" id="UP000067444"/>
    </source>
</evidence>
<evidence type="ECO:0000313" key="2">
    <source>
        <dbReference type="EMBL" id="AKS45410.1"/>
    </source>
</evidence>
<reference evidence="2 3" key="1">
    <citation type="journal article" date="2015" name="Genome Announc.">
        <title>Closed Genome Sequence of Octadecabacter temperatus SB1, the First Mesophilic Species of the Genus Octadecabacter.</title>
        <authorList>
            <person name="Voget S."/>
            <person name="Billerbeck S."/>
            <person name="Simon M."/>
            <person name="Daniel R."/>
        </authorList>
    </citation>
    <scope>NUCLEOTIDE SEQUENCE [LARGE SCALE GENOMIC DNA]</scope>
    <source>
        <strain evidence="2 3">SB1</strain>
    </source>
</reference>
<gene>
    <name evidence="2" type="ORF">OSB_08510</name>
</gene>
<keyword evidence="3" id="KW-1185">Reference proteome</keyword>
<organism evidence="2 3">
    <name type="scientific">Octadecabacter temperatus</name>
    <dbReference type="NCBI Taxonomy" id="1458307"/>
    <lineage>
        <taxon>Bacteria</taxon>
        <taxon>Pseudomonadati</taxon>
        <taxon>Pseudomonadota</taxon>
        <taxon>Alphaproteobacteria</taxon>
        <taxon>Rhodobacterales</taxon>
        <taxon>Roseobacteraceae</taxon>
        <taxon>Octadecabacter</taxon>
    </lineage>
</organism>
<dbReference type="InterPro" id="IPR012433">
    <property type="entry name" value="Imm11"/>
</dbReference>
<name>A0A0K0Y398_9RHOB</name>